<dbReference type="STRING" id="709986.Deima_0846"/>
<dbReference type="GO" id="GO:0003678">
    <property type="term" value="F:DNA helicase activity"/>
    <property type="evidence" value="ECO:0007669"/>
    <property type="project" value="InterPro"/>
</dbReference>
<keyword evidence="2" id="KW-0547">Nucleotide-binding</keyword>
<keyword evidence="2" id="KW-0067">ATP-binding</keyword>
<dbReference type="GO" id="GO:0006260">
    <property type="term" value="P:DNA replication"/>
    <property type="evidence" value="ECO:0007669"/>
    <property type="project" value="InterPro"/>
</dbReference>
<accession>E8U612</accession>
<dbReference type="PANTHER" id="PTHR30153">
    <property type="entry name" value="REPLICATIVE DNA HELICASE DNAB"/>
    <property type="match status" value="1"/>
</dbReference>
<dbReference type="OrthoDB" id="6054086at2"/>
<dbReference type="InterPro" id="IPR027417">
    <property type="entry name" value="P-loop_NTPase"/>
</dbReference>
<keyword evidence="2" id="KW-0347">Helicase</keyword>
<evidence type="ECO:0000313" key="3">
    <source>
        <dbReference type="Proteomes" id="UP000008635"/>
    </source>
</evidence>
<evidence type="ECO:0000259" key="1">
    <source>
        <dbReference type="Pfam" id="PF03796"/>
    </source>
</evidence>
<dbReference type="Pfam" id="PF03796">
    <property type="entry name" value="DnaB_C"/>
    <property type="match status" value="1"/>
</dbReference>
<gene>
    <name evidence="2" type="ordered locus">Deima_0846</name>
</gene>
<dbReference type="PANTHER" id="PTHR30153:SF2">
    <property type="entry name" value="REPLICATIVE DNA HELICASE"/>
    <property type="match status" value="1"/>
</dbReference>
<dbReference type="GO" id="GO:0005829">
    <property type="term" value="C:cytosol"/>
    <property type="evidence" value="ECO:0007669"/>
    <property type="project" value="TreeGrafter"/>
</dbReference>
<dbReference type="RefSeq" id="WP_013556006.1">
    <property type="nucleotide sequence ID" value="NC_014958.1"/>
</dbReference>
<protein>
    <submittedName>
        <fullName evidence="2">DnaB domain protein helicase domain protein</fullName>
    </submittedName>
</protein>
<dbReference type="AlphaFoldDB" id="E8U612"/>
<dbReference type="SUPFAM" id="SSF52540">
    <property type="entry name" value="P-loop containing nucleoside triphosphate hydrolases"/>
    <property type="match status" value="1"/>
</dbReference>
<dbReference type="EMBL" id="CP002454">
    <property type="protein sequence ID" value="ADV66501.1"/>
    <property type="molecule type" value="Genomic_DNA"/>
</dbReference>
<dbReference type="KEGG" id="dmr:Deima_0846"/>
<evidence type="ECO:0000313" key="2">
    <source>
        <dbReference type="EMBL" id="ADV66501.1"/>
    </source>
</evidence>
<name>E8U612_DEIML</name>
<dbReference type="InterPro" id="IPR007694">
    <property type="entry name" value="DNA_helicase_DnaB-like_C"/>
</dbReference>
<keyword evidence="2" id="KW-0378">Hydrolase</keyword>
<dbReference type="eggNOG" id="COG0305">
    <property type="taxonomic scope" value="Bacteria"/>
</dbReference>
<keyword evidence="3" id="KW-1185">Reference proteome</keyword>
<dbReference type="GO" id="GO:0005524">
    <property type="term" value="F:ATP binding"/>
    <property type="evidence" value="ECO:0007669"/>
    <property type="project" value="InterPro"/>
</dbReference>
<dbReference type="HOGENOM" id="CLU_532891_0_0_0"/>
<feature type="domain" description="SF4 helicase" evidence="1">
    <location>
        <begin position="186"/>
        <end position="453"/>
    </location>
</feature>
<sequence length="511" mass="55343" precursor="true">MTQTLNHKPAPAPAQFADVPLERAVLGLIVNLAAASGPDALPPLESAIECMPADLMSHPDHQAIWGTIRTMIQAGEVPAPLEVSRSLPASVRQSSWDDVVEDGSATVLGDNLKRLVGLARVRGFVGACTAAVAEVGEGALPDEVMTQLMARLESGVPGTARAVSTRESGDALEYIVDLAEGRVPMISTGFKELDFRLGGGFEAGSFVILGMKTNVGKSKFAVSVALHHVRMMQRVTYLSGELQKTGGPRPVHRVKLMAVLSAARVPGRNVRRGTPDKPLVISPETRKAVRDAQQWLDDTGMFSIYDSNMDVTAVVSLIRRMSREDGRLLIVDNLDHITMVGAKPGDWAAKDEVVRRLMAAAHKYGVTVLALAQIKLDKSTVGQLSDIEDLGGYKGIASHADTMLTAWRDRKEAEEKAQDRNDPNRWITSGTFSIVKRRSGVGGSVQVGWNEEHGEWFDLQSSGVTAPAAPRDAEMEQLVGEVQDEMLRSAKVQDDRFDSLFEIVDQRGGRQ</sequence>
<organism evidence="2 3">
    <name type="scientific">Deinococcus maricopensis (strain DSM 21211 / LMG 22137 / NRRL B-23946 / LB-34)</name>
    <dbReference type="NCBI Taxonomy" id="709986"/>
    <lineage>
        <taxon>Bacteria</taxon>
        <taxon>Thermotogati</taxon>
        <taxon>Deinococcota</taxon>
        <taxon>Deinococci</taxon>
        <taxon>Deinococcales</taxon>
        <taxon>Deinococcaceae</taxon>
        <taxon>Deinococcus</taxon>
    </lineage>
</organism>
<dbReference type="Gene3D" id="3.40.50.300">
    <property type="entry name" value="P-loop containing nucleotide triphosphate hydrolases"/>
    <property type="match status" value="1"/>
</dbReference>
<reference evidence="2 3" key="1">
    <citation type="journal article" date="2011" name="Stand. Genomic Sci.">
        <title>Complete genome sequence of Deinococcus maricopensis type strain (LB-34).</title>
        <authorList>
            <person name="Pukall R."/>
            <person name="Zeytun A."/>
            <person name="Lucas S."/>
            <person name="Lapidus A."/>
            <person name="Hammon N."/>
            <person name="Deshpande S."/>
            <person name="Nolan M."/>
            <person name="Cheng J.F."/>
            <person name="Pitluck S."/>
            <person name="Liolios K."/>
            <person name="Pagani I."/>
            <person name="Mikhailova N."/>
            <person name="Ivanova N."/>
            <person name="Mavromatis K."/>
            <person name="Pati A."/>
            <person name="Tapia R."/>
            <person name="Han C."/>
            <person name="Goodwin L."/>
            <person name="Chen A."/>
            <person name="Palaniappan K."/>
            <person name="Land M."/>
            <person name="Hauser L."/>
            <person name="Chang Y.J."/>
            <person name="Jeffries C.D."/>
            <person name="Brambilla E.M."/>
            <person name="Rohde M."/>
            <person name="Goker M."/>
            <person name="Detter J.C."/>
            <person name="Woyke T."/>
            <person name="Bristow J."/>
            <person name="Eisen J.A."/>
            <person name="Markowitz V."/>
            <person name="Hugenholtz P."/>
            <person name="Kyrpides N.C."/>
            <person name="Klenk H.P."/>
        </authorList>
    </citation>
    <scope>NUCLEOTIDE SEQUENCE [LARGE SCALE GENOMIC DNA]</scope>
    <source>
        <strain evidence="3">DSM 21211 / LMG 22137 / NRRL B-23946 / LB-34</strain>
    </source>
</reference>
<proteinExistence type="predicted"/>
<reference evidence="3" key="2">
    <citation type="submission" date="2011-01" db="EMBL/GenBank/DDBJ databases">
        <title>The complete genome of Deinococcus maricopensis DSM 21211.</title>
        <authorList>
            <consortium name="US DOE Joint Genome Institute (JGI-PGF)"/>
            <person name="Lucas S."/>
            <person name="Copeland A."/>
            <person name="Lapidus A."/>
            <person name="Goodwin L."/>
            <person name="Pitluck S."/>
            <person name="Kyrpides N."/>
            <person name="Mavromatis K."/>
            <person name="Pagani I."/>
            <person name="Ivanova N."/>
            <person name="Ovchinnikova G."/>
            <person name="Zeytun A."/>
            <person name="Detter J.C."/>
            <person name="Han C."/>
            <person name="Land M."/>
            <person name="Hauser L."/>
            <person name="Markowitz V."/>
            <person name="Cheng J.-F."/>
            <person name="Hugenholtz P."/>
            <person name="Woyke T."/>
            <person name="Wu D."/>
            <person name="Pukall R."/>
            <person name="Gehrich-Schroeter G."/>
            <person name="Brambilla E."/>
            <person name="Klenk H.-P."/>
            <person name="Eisen J.A."/>
        </authorList>
    </citation>
    <scope>NUCLEOTIDE SEQUENCE [LARGE SCALE GENOMIC DNA]</scope>
    <source>
        <strain evidence="3">DSM 21211 / LMG 22137 / NRRL B-23946 / LB-34</strain>
    </source>
</reference>
<dbReference type="Proteomes" id="UP000008635">
    <property type="component" value="Chromosome"/>
</dbReference>